<feature type="transmembrane region" description="Helical" evidence="2">
    <location>
        <begin position="273"/>
        <end position="295"/>
    </location>
</feature>
<evidence type="ECO:0000256" key="1">
    <source>
        <dbReference type="SAM" id="MobiDB-lite"/>
    </source>
</evidence>
<sequence>MKASKSTADDAAPQHSVELVSLENAAAAAYEAGCSPDRIHGAVHAALVRAGAPQLGHNPAEFGLLPVIGSPGLLLGFCSGCLYHVCGIGLWCLSTSVGGAPLGVLAGGAYSGFLFFHGRYLGRQDGGGAPAASASDIFYFAGAMSSSIVAVQLWDAIVQAIDGDGRVSGPACAGVASLYLLLVPLPQVALAVLIWRRSQRAVASMPLLLYLGFLQSGVVLWCIARDASSSSSCDGGSLSETFPRLWSLLFSACWCVSLLVMRHTDRLKAPAFAWGATLPAVVYFLLLHNALGLLWPWQDVEPAPEPAGWPPAYWSEVDHSTDSEWFWQTDMYPPAPPPPPPPPGIDRLVATSHDLWRWLLFNALGVAPTVVHGMLGGGGLLLLVAATGILLDALRVLSALQLLVSPEAHTLHAFLYLATFGVVGALVMALAAVVTDKTVQAKAQQMTASLLAPLRKGERTGSDGGSRVSLGTPMM</sequence>
<feature type="region of interest" description="Disordered" evidence="1">
    <location>
        <begin position="456"/>
        <end position="475"/>
    </location>
</feature>
<dbReference type="EnsemblProtists" id="EOD28895">
    <property type="protein sequence ID" value="EOD28895"/>
    <property type="gene ID" value="EMIHUDRAFT_468634"/>
</dbReference>
<dbReference type="Proteomes" id="UP000013827">
    <property type="component" value="Unassembled WGS sequence"/>
</dbReference>
<reference evidence="4" key="1">
    <citation type="journal article" date="2013" name="Nature">
        <title>Pan genome of the phytoplankton Emiliania underpins its global distribution.</title>
        <authorList>
            <person name="Read B.A."/>
            <person name="Kegel J."/>
            <person name="Klute M.J."/>
            <person name="Kuo A."/>
            <person name="Lefebvre S.C."/>
            <person name="Maumus F."/>
            <person name="Mayer C."/>
            <person name="Miller J."/>
            <person name="Monier A."/>
            <person name="Salamov A."/>
            <person name="Young J."/>
            <person name="Aguilar M."/>
            <person name="Claverie J.M."/>
            <person name="Frickenhaus S."/>
            <person name="Gonzalez K."/>
            <person name="Herman E.K."/>
            <person name="Lin Y.C."/>
            <person name="Napier J."/>
            <person name="Ogata H."/>
            <person name="Sarno A.F."/>
            <person name="Shmutz J."/>
            <person name="Schroeder D."/>
            <person name="de Vargas C."/>
            <person name="Verret F."/>
            <person name="von Dassow P."/>
            <person name="Valentin K."/>
            <person name="Van de Peer Y."/>
            <person name="Wheeler G."/>
            <person name="Dacks J.B."/>
            <person name="Delwiche C.F."/>
            <person name="Dyhrman S.T."/>
            <person name="Glockner G."/>
            <person name="John U."/>
            <person name="Richards T."/>
            <person name="Worden A.Z."/>
            <person name="Zhang X."/>
            <person name="Grigoriev I.V."/>
            <person name="Allen A.E."/>
            <person name="Bidle K."/>
            <person name="Borodovsky M."/>
            <person name="Bowler C."/>
            <person name="Brownlee C."/>
            <person name="Cock J.M."/>
            <person name="Elias M."/>
            <person name="Gladyshev V.N."/>
            <person name="Groth M."/>
            <person name="Guda C."/>
            <person name="Hadaegh A."/>
            <person name="Iglesias-Rodriguez M.D."/>
            <person name="Jenkins J."/>
            <person name="Jones B.M."/>
            <person name="Lawson T."/>
            <person name="Leese F."/>
            <person name="Lindquist E."/>
            <person name="Lobanov A."/>
            <person name="Lomsadze A."/>
            <person name="Malik S.B."/>
            <person name="Marsh M.E."/>
            <person name="Mackinder L."/>
            <person name="Mock T."/>
            <person name="Mueller-Roeber B."/>
            <person name="Pagarete A."/>
            <person name="Parker M."/>
            <person name="Probert I."/>
            <person name="Quesneville H."/>
            <person name="Raines C."/>
            <person name="Rensing S.A."/>
            <person name="Riano-Pachon D.M."/>
            <person name="Richier S."/>
            <person name="Rokitta S."/>
            <person name="Shiraiwa Y."/>
            <person name="Soanes D.M."/>
            <person name="van der Giezen M."/>
            <person name="Wahlund T.M."/>
            <person name="Williams B."/>
            <person name="Wilson W."/>
            <person name="Wolfe G."/>
            <person name="Wurch L.L."/>
        </authorList>
    </citation>
    <scope>NUCLEOTIDE SEQUENCE</scope>
</reference>
<reference evidence="3" key="2">
    <citation type="submission" date="2024-10" db="UniProtKB">
        <authorList>
            <consortium name="EnsemblProtists"/>
        </authorList>
    </citation>
    <scope>IDENTIFICATION</scope>
</reference>
<feature type="transmembrane region" description="Helical" evidence="2">
    <location>
        <begin position="380"/>
        <end position="402"/>
    </location>
</feature>
<protein>
    <submittedName>
        <fullName evidence="3">Uncharacterized protein</fullName>
    </submittedName>
</protein>
<feature type="transmembrane region" description="Helical" evidence="2">
    <location>
        <begin position="174"/>
        <end position="195"/>
    </location>
</feature>
<evidence type="ECO:0000313" key="3">
    <source>
        <dbReference type="EnsemblProtists" id="EOD28895"/>
    </source>
</evidence>
<feature type="transmembrane region" description="Helical" evidence="2">
    <location>
        <begin position="207"/>
        <end position="224"/>
    </location>
</feature>
<feature type="transmembrane region" description="Helical" evidence="2">
    <location>
        <begin position="97"/>
        <end position="116"/>
    </location>
</feature>
<name>A0A0D3JZG0_EMIH1</name>
<dbReference type="PaxDb" id="2903-EOD28895"/>
<dbReference type="GeneID" id="17274440"/>
<accession>A0A0D3JZG0</accession>
<keyword evidence="2" id="KW-0812">Transmembrane</keyword>
<feature type="transmembrane region" description="Helical" evidence="2">
    <location>
        <begin position="414"/>
        <end position="434"/>
    </location>
</feature>
<dbReference type="RefSeq" id="XP_005781324.1">
    <property type="nucleotide sequence ID" value="XM_005781267.1"/>
</dbReference>
<dbReference type="KEGG" id="ehx:EMIHUDRAFT_468634"/>
<feature type="transmembrane region" description="Helical" evidence="2">
    <location>
        <begin position="244"/>
        <end position="261"/>
    </location>
</feature>
<organism evidence="3 4">
    <name type="scientific">Emiliania huxleyi (strain CCMP1516)</name>
    <dbReference type="NCBI Taxonomy" id="280463"/>
    <lineage>
        <taxon>Eukaryota</taxon>
        <taxon>Haptista</taxon>
        <taxon>Haptophyta</taxon>
        <taxon>Prymnesiophyceae</taxon>
        <taxon>Isochrysidales</taxon>
        <taxon>Noelaerhabdaceae</taxon>
        <taxon>Emiliania</taxon>
    </lineage>
</organism>
<keyword evidence="4" id="KW-1185">Reference proteome</keyword>
<feature type="transmembrane region" description="Helical" evidence="2">
    <location>
        <begin position="72"/>
        <end position="91"/>
    </location>
</feature>
<evidence type="ECO:0000313" key="4">
    <source>
        <dbReference type="Proteomes" id="UP000013827"/>
    </source>
</evidence>
<keyword evidence="2" id="KW-1133">Transmembrane helix</keyword>
<keyword evidence="2" id="KW-0472">Membrane</keyword>
<proteinExistence type="predicted"/>
<feature type="transmembrane region" description="Helical" evidence="2">
    <location>
        <begin position="137"/>
        <end position="154"/>
    </location>
</feature>
<evidence type="ECO:0000256" key="2">
    <source>
        <dbReference type="SAM" id="Phobius"/>
    </source>
</evidence>
<dbReference type="AlphaFoldDB" id="A0A0D3JZG0"/>
<dbReference type="HOGENOM" id="CLU_575478_0_0_1"/>